<evidence type="ECO:0000313" key="10">
    <source>
        <dbReference type="Proteomes" id="UP000199347"/>
    </source>
</evidence>
<dbReference type="InterPro" id="IPR000385">
    <property type="entry name" value="MoaA_NifB_PqqE_Fe-S-bd_CS"/>
</dbReference>
<dbReference type="InterPro" id="IPR050377">
    <property type="entry name" value="Radical_SAM_PqqE_MftC-like"/>
</dbReference>
<comment type="cofactor">
    <cofactor evidence="1">
        <name>[4Fe-4S] cluster</name>
        <dbReference type="ChEBI" id="CHEBI:49883"/>
    </cofactor>
</comment>
<evidence type="ECO:0000256" key="7">
    <source>
        <dbReference type="ARBA" id="ARBA00023014"/>
    </source>
</evidence>
<dbReference type="STRING" id="1120955.SAMN03080610_00203"/>
<evidence type="ECO:0000259" key="8">
    <source>
        <dbReference type="PROSITE" id="PS51918"/>
    </source>
</evidence>
<dbReference type="NCBIfam" id="TIGR04085">
    <property type="entry name" value="rSAM_more_4Fe4S"/>
    <property type="match status" value="1"/>
</dbReference>
<dbReference type="SFLD" id="SFLDG01067">
    <property type="entry name" value="SPASM/twitch_domain_containing"/>
    <property type="match status" value="1"/>
</dbReference>
<keyword evidence="5" id="KW-0560">Oxidoreductase</keyword>
<dbReference type="AlphaFoldDB" id="A0A1G5M841"/>
<dbReference type="GO" id="GO:0046872">
    <property type="term" value="F:metal ion binding"/>
    <property type="evidence" value="ECO:0007669"/>
    <property type="project" value="UniProtKB-KW"/>
</dbReference>
<evidence type="ECO:0000256" key="2">
    <source>
        <dbReference type="ARBA" id="ARBA00022485"/>
    </source>
</evidence>
<name>A0A1G5M841_AFIMA</name>
<dbReference type="GO" id="GO:0032324">
    <property type="term" value="P:molybdopterin cofactor biosynthetic process"/>
    <property type="evidence" value="ECO:0007669"/>
    <property type="project" value="UniProtKB-ARBA"/>
</dbReference>
<dbReference type="PROSITE" id="PS51918">
    <property type="entry name" value="RADICAL_SAM"/>
    <property type="match status" value="1"/>
</dbReference>
<proteinExistence type="predicted"/>
<feature type="domain" description="Radical SAM core" evidence="8">
    <location>
        <begin position="130"/>
        <end position="340"/>
    </location>
</feature>
<dbReference type="CDD" id="cd21109">
    <property type="entry name" value="SPASM"/>
    <property type="match status" value="1"/>
</dbReference>
<dbReference type="CDD" id="cd01335">
    <property type="entry name" value="Radical_SAM"/>
    <property type="match status" value="1"/>
</dbReference>
<evidence type="ECO:0000256" key="1">
    <source>
        <dbReference type="ARBA" id="ARBA00001966"/>
    </source>
</evidence>
<dbReference type="InterPro" id="IPR023885">
    <property type="entry name" value="4Fe4S-binding_SPASM_dom"/>
</dbReference>
<keyword evidence="7" id="KW-0411">Iron-sulfur</keyword>
<dbReference type="InterPro" id="IPR007197">
    <property type="entry name" value="rSAM"/>
</dbReference>
<reference evidence="10" key="1">
    <citation type="submission" date="2016-10" db="EMBL/GenBank/DDBJ databases">
        <authorList>
            <person name="Varghese N."/>
            <person name="Submissions S."/>
        </authorList>
    </citation>
    <scope>NUCLEOTIDE SEQUENCE [LARGE SCALE GENOMIC DNA]</scope>
    <source>
        <strain evidence="10">DSM 2698</strain>
    </source>
</reference>
<keyword evidence="6" id="KW-0408">Iron</keyword>
<dbReference type="PROSITE" id="PS01305">
    <property type="entry name" value="MOAA_NIFB_PQQE"/>
    <property type="match status" value="1"/>
</dbReference>
<dbReference type="GO" id="GO:0016491">
    <property type="term" value="F:oxidoreductase activity"/>
    <property type="evidence" value="ECO:0007669"/>
    <property type="project" value="UniProtKB-KW"/>
</dbReference>
<dbReference type="OrthoDB" id="9792276at2"/>
<dbReference type="Pfam" id="PF04055">
    <property type="entry name" value="Radical_SAM"/>
    <property type="match status" value="1"/>
</dbReference>
<evidence type="ECO:0000256" key="3">
    <source>
        <dbReference type="ARBA" id="ARBA00022691"/>
    </source>
</evidence>
<dbReference type="PANTHER" id="PTHR11228">
    <property type="entry name" value="RADICAL SAM DOMAIN PROTEIN"/>
    <property type="match status" value="1"/>
</dbReference>
<organism evidence="9 10">
    <name type="scientific">Afifella marina DSM 2698</name>
    <dbReference type="NCBI Taxonomy" id="1120955"/>
    <lineage>
        <taxon>Bacteria</taxon>
        <taxon>Pseudomonadati</taxon>
        <taxon>Pseudomonadota</taxon>
        <taxon>Alphaproteobacteria</taxon>
        <taxon>Hyphomicrobiales</taxon>
        <taxon>Afifellaceae</taxon>
        <taxon>Afifella</taxon>
    </lineage>
</organism>
<keyword evidence="2" id="KW-0004">4Fe-4S</keyword>
<keyword evidence="3" id="KW-0949">S-adenosyl-L-methionine</keyword>
<dbReference type="SMART" id="SM00729">
    <property type="entry name" value="Elp3"/>
    <property type="match status" value="1"/>
</dbReference>
<evidence type="ECO:0000256" key="4">
    <source>
        <dbReference type="ARBA" id="ARBA00022723"/>
    </source>
</evidence>
<dbReference type="InterPro" id="IPR058240">
    <property type="entry name" value="rSAM_sf"/>
</dbReference>
<accession>A0A1G5M841</accession>
<keyword evidence="10" id="KW-1185">Reference proteome</keyword>
<dbReference type="SFLD" id="SFLDS00029">
    <property type="entry name" value="Radical_SAM"/>
    <property type="match status" value="1"/>
</dbReference>
<dbReference type="InterPro" id="IPR006638">
    <property type="entry name" value="Elp3/MiaA/NifB-like_rSAM"/>
</dbReference>
<dbReference type="SFLD" id="SFLDG01386">
    <property type="entry name" value="main_SPASM_domain-containing"/>
    <property type="match status" value="1"/>
</dbReference>
<dbReference type="EMBL" id="FMVW01000001">
    <property type="protein sequence ID" value="SCZ20974.1"/>
    <property type="molecule type" value="Genomic_DNA"/>
</dbReference>
<evidence type="ECO:0000313" key="9">
    <source>
        <dbReference type="EMBL" id="SCZ20974.1"/>
    </source>
</evidence>
<dbReference type="InterPro" id="IPR013785">
    <property type="entry name" value="Aldolase_TIM"/>
</dbReference>
<dbReference type="RefSeq" id="WP_092809034.1">
    <property type="nucleotide sequence ID" value="NZ_FMVW01000001.1"/>
</dbReference>
<dbReference type="Gene3D" id="3.20.20.70">
    <property type="entry name" value="Aldolase class I"/>
    <property type="match status" value="1"/>
</dbReference>
<gene>
    <name evidence="9" type="ORF">SAMN03080610_00203</name>
</gene>
<dbReference type="PANTHER" id="PTHR11228:SF7">
    <property type="entry name" value="PQQA PEPTIDE CYCLASE"/>
    <property type="match status" value="1"/>
</dbReference>
<dbReference type="Pfam" id="PF13186">
    <property type="entry name" value="SPASM"/>
    <property type="match status" value="1"/>
</dbReference>
<dbReference type="GO" id="GO:0051539">
    <property type="term" value="F:4 iron, 4 sulfur cluster binding"/>
    <property type="evidence" value="ECO:0007669"/>
    <property type="project" value="UniProtKB-KW"/>
</dbReference>
<dbReference type="SUPFAM" id="SSF102114">
    <property type="entry name" value="Radical SAM enzymes"/>
    <property type="match status" value="1"/>
</dbReference>
<sequence>MGVEAKHSVPVLKDNVRLKPMQGYALAHGYHPSLIRMIHPSHAFFLSLCHGQMTSAEIAFLYGETFGLSPANARSQVLRLIEQNRMFLTEDDLPVRGARPDLHVKPRFEPKSFLYPGNDAVIASAMHGQWPVPAGINITLTFKCNFDCTYCYQDLRQKGDPRWDLTKCMEVVDEAADWGVVFLGLTGGEPTLFKGWLEVIEHGLSRGMIPTITSNGTVIGSDQRIAQRLAQAGMEEITISFDAPTAELHDAVTRSRGQFQRVLNAIHYLTDAGIKVIVKSVLTPKTQHGVETMIDLLVTLGVAEIGISYMETGAIHSGANSETNVTDEELAQVRQKVAKKRDDYAALCRIHPPKDTSRKWSEDDWYPCGGINMGMSIFPTGDVSVCDKMHGVKDFTYGNVFEAGLKAIWNGDAFAALRERTVAPALIDPECARCSKLYACRTSCFVDSFNATGSYYAKDPHCGGPFFA</sequence>
<evidence type="ECO:0000256" key="5">
    <source>
        <dbReference type="ARBA" id="ARBA00023002"/>
    </source>
</evidence>
<evidence type="ECO:0000256" key="6">
    <source>
        <dbReference type="ARBA" id="ARBA00023004"/>
    </source>
</evidence>
<dbReference type="Proteomes" id="UP000199347">
    <property type="component" value="Unassembled WGS sequence"/>
</dbReference>
<protein>
    <submittedName>
        <fullName evidence="9">Radical SAM additional 4Fe4S-binding SPASM domain-containing protein</fullName>
    </submittedName>
</protein>
<keyword evidence="4" id="KW-0479">Metal-binding</keyword>